<proteinExistence type="predicted"/>
<evidence type="ECO:0000313" key="4">
    <source>
        <dbReference type="Proteomes" id="UP001164746"/>
    </source>
</evidence>
<reference evidence="3" key="1">
    <citation type="submission" date="2022-11" db="EMBL/GenBank/DDBJ databases">
        <title>Centuries of genome instability and evolution in soft-shell clam transmissible cancer (bioRxiv).</title>
        <authorList>
            <person name="Hart S.F.M."/>
            <person name="Yonemitsu M.A."/>
            <person name="Giersch R.M."/>
            <person name="Beal B.F."/>
            <person name="Arriagada G."/>
            <person name="Davis B.W."/>
            <person name="Ostrander E.A."/>
            <person name="Goff S.P."/>
            <person name="Metzger M.J."/>
        </authorList>
    </citation>
    <scope>NUCLEOTIDE SEQUENCE</scope>
    <source>
        <strain evidence="3">MELC-2E11</strain>
        <tissue evidence="3">Siphon/mantle</tissue>
    </source>
</reference>
<dbReference type="EMBL" id="CP111015">
    <property type="protein sequence ID" value="WAR03943.1"/>
    <property type="molecule type" value="Genomic_DNA"/>
</dbReference>
<feature type="domain" description="DUF7043" evidence="2">
    <location>
        <begin position="59"/>
        <end position="171"/>
    </location>
</feature>
<evidence type="ECO:0000256" key="1">
    <source>
        <dbReference type="SAM" id="MobiDB-lite"/>
    </source>
</evidence>
<feature type="region of interest" description="Disordered" evidence="1">
    <location>
        <begin position="636"/>
        <end position="696"/>
    </location>
</feature>
<feature type="compositionally biased region" description="Low complexity" evidence="1">
    <location>
        <begin position="642"/>
        <end position="656"/>
    </location>
</feature>
<sequence length="720" mass="83292">MQEVMQTHLRLDPRRNIDMPYVRTRTMKMFTQSLNVCSKQCFHYCVSVLMLYVVCGVRACKFPRYLETSAMWMTHNEHGNQNKGYFTDQFMKASRCDGGNCYQYQRKCLSKHSDDKFEVQHTTVKPNSPPMYLCMQILRRSDSIIQIRESSELYYRSPNACSEKHLILDNWPMVTSENFEKQKIACPFSGGYNIRFHSSDNEPKCATEIIPPRLESECEAGDGMTINFQSEACRIPALEMAKVQPIYCAATWTFNNFTFVILRPQSDDFKAWCMRIKGTDMNKKIEHGEIFIDFVCAPGDGSGTIRETSNYLSIEFEQRIISSTCADSYSFCDDRRLCKQEMYSIHCRKFCNYCTGDPSMCSFPGSLQGTWLERFHETEWRLDVEFYSLSMTGRGRFQCHEKDEHDFLNNTMLLQTFNNGCFPRYACLEVRKHAPSILEYRLSNRVGWPIKSWDTLKDDVCDDSMFKPNAEDREMFGKGIEEKPMRNIVDIAFHSKVNCELEDFPLFRDNQVYVHEEDVCDYCLMYNPAHRTTHLGLHPLNCSSPSLSLSQKEYHCLGVFPHDENAHSVITRTMHHHQEYMCWVFIHGDDREERLGTIYVVDATICGSAAVEGLKSGSMEALRTFTVPSQPRSCPYLPEVQTPTLTPRTTTPRAPTSYGSDVPVQSERPTDRRWPDHTWRAGPSSPQTDRLSNRAHGFKPSSNSFLPFTLIYFISNLHCV</sequence>
<dbReference type="InterPro" id="IPR055471">
    <property type="entry name" value="DUF7043"/>
</dbReference>
<evidence type="ECO:0000259" key="2">
    <source>
        <dbReference type="Pfam" id="PF23070"/>
    </source>
</evidence>
<keyword evidence="4" id="KW-1185">Reference proteome</keyword>
<dbReference type="Pfam" id="PF23070">
    <property type="entry name" value="DUF7043"/>
    <property type="match status" value="2"/>
</dbReference>
<name>A0ABY7E1Q1_MYAAR</name>
<organism evidence="3 4">
    <name type="scientific">Mya arenaria</name>
    <name type="common">Soft-shell clam</name>
    <dbReference type="NCBI Taxonomy" id="6604"/>
    <lineage>
        <taxon>Eukaryota</taxon>
        <taxon>Metazoa</taxon>
        <taxon>Spiralia</taxon>
        <taxon>Lophotrochozoa</taxon>
        <taxon>Mollusca</taxon>
        <taxon>Bivalvia</taxon>
        <taxon>Autobranchia</taxon>
        <taxon>Heteroconchia</taxon>
        <taxon>Euheterodonta</taxon>
        <taxon>Imparidentia</taxon>
        <taxon>Neoheterodontei</taxon>
        <taxon>Myida</taxon>
        <taxon>Myoidea</taxon>
        <taxon>Myidae</taxon>
        <taxon>Mya</taxon>
    </lineage>
</organism>
<dbReference type="Proteomes" id="UP001164746">
    <property type="component" value="Chromosome 4"/>
</dbReference>
<evidence type="ECO:0000313" key="3">
    <source>
        <dbReference type="EMBL" id="WAR03943.1"/>
    </source>
</evidence>
<protein>
    <recommendedName>
        <fullName evidence="2">DUF7043 domain-containing protein</fullName>
    </recommendedName>
</protein>
<feature type="domain" description="DUF7043" evidence="2">
    <location>
        <begin position="359"/>
        <end position="468"/>
    </location>
</feature>
<feature type="compositionally biased region" description="Basic and acidic residues" evidence="1">
    <location>
        <begin position="668"/>
        <end position="679"/>
    </location>
</feature>
<accession>A0ABY7E1Q1</accession>
<gene>
    <name evidence="3" type="ORF">MAR_010501</name>
</gene>